<protein>
    <submittedName>
        <fullName evidence="1">Uncharacterized protein</fullName>
    </submittedName>
</protein>
<sequence>IAHFYNTIDTEMIPSQQSMMLDLAKAFESLVKDPKVSRKNIFFCC</sequence>
<comment type="caution">
    <text evidence="1">The sequence shown here is derived from an EMBL/GenBank/DDBJ whole genome shotgun (WGS) entry which is preliminary data.</text>
</comment>
<dbReference type="EMBL" id="CAJOAZ010030482">
    <property type="protein sequence ID" value="CAF4433297.1"/>
    <property type="molecule type" value="Genomic_DNA"/>
</dbReference>
<dbReference type="Proteomes" id="UP000663844">
    <property type="component" value="Unassembled WGS sequence"/>
</dbReference>
<name>A0A820RAH7_9BILA</name>
<accession>A0A820RAH7</accession>
<organism evidence="1 2">
    <name type="scientific">Adineta steineri</name>
    <dbReference type="NCBI Taxonomy" id="433720"/>
    <lineage>
        <taxon>Eukaryota</taxon>
        <taxon>Metazoa</taxon>
        <taxon>Spiralia</taxon>
        <taxon>Gnathifera</taxon>
        <taxon>Rotifera</taxon>
        <taxon>Eurotatoria</taxon>
        <taxon>Bdelloidea</taxon>
        <taxon>Adinetida</taxon>
        <taxon>Adinetidae</taxon>
        <taxon>Adineta</taxon>
    </lineage>
</organism>
<reference evidence="1" key="1">
    <citation type="submission" date="2021-02" db="EMBL/GenBank/DDBJ databases">
        <authorList>
            <person name="Nowell W R."/>
        </authorList>
    </citation>
    <scope>NUCLEOTIDE SEQUENCE</scope>
</reference>
<dbReference type="AlphaFoldDB" id="A0A820RAH7"/>
<gene>
    <name evidence="1" type="ORF">OXD698_LOCUS53365</name>
</gene>
<feature type="non-terminal residue" evidence="1">
    <location>
        <position position="1"/>
    </location>
</feature>
<proteinExistence type="predicted"/>
<evidence type="ECO:0000313" key="1">
    <source>
        <dbReference type="EMBL" id="CAF4433297.1"/>
    </source>
</evidence>
<evidence type="ECO:0000313" key="2">
    <source>
        <dbReference type="Proteomes" id="UP000663844"/>
    </source>
</evidence>